<name>A0A0C3F2Z4_PILCF</name>
<sequence length="77" mass="8687">MKSNLQDISDNNFGIKGKGFSYSRAWFMRSLVPSLYNTSLDAIGFPRSLLSLTGNFPPQSLHPLSRKYPLFIVDHPV</sequence>
<reference evidence="1 3" key="1">
    <citation type="submission" date="2014-04" db="EMBL/GenBank/DDBJ databases">
        <authorList>
            <consortium name="DOE Joint Genome Institute"/>
            <person name="Kuo A."/>
            <person name="Tarkka M."/>
            <person name="Buscot F."/>
            <person name="Kohler A."/>
            <person name="Nagy L.G."/>
            <person name="Floudas D."/>
            <person name="Copeland A."/>
            <person name="Barry K.W."/>
            <person name="Cichocki N."/>
            <person name="Veneault-Fourrey C."/>
            <person name="LaButti K."/>
            <person name="Lindquist E.A."/>
            <person name="Lipzen A."/>
            <person name="Lundell T."/>
            <person name="Morin E."/>
            <person name="Murat C."/>
            <person name="Sun H."/>
            <person name="Tunlid A."/>
            <person name="Henrissat B."/>
            <person name="Grigoriev I.V."/>
            <person name="Hibbett D.S."/>
            <person name="Martin F."/>
            <person name="Nordberg H.P."/>
            <person name="Cantor M.N."/>
            <person name="Hua S.X."/>
        </authorList>
    </citation>
    <scope>NUCLEOTIDE SEQUENCE [LARGE SCALE GENOMIC DNA]</scope>
    <source>
        <strain evidence="1 3">F 1598</strain>
    </source>
</reference>
<reference evidence="3" key="2">
    <citation type="submission" date="2015-01" db="EMBL/GenBank/DDBJ databases">
        <title>Evolutionary Origins and Diversification of the Mycorrhizal Mutualists.</title>
        <authorList>
            <consortium name="DOE Joint Genome Institute"/>
            <consortium name="Mycorrhizal Genomics Consortium"/>
            <person name="Kohler A."/>
            <person name="Kuo A."/>
            <person name="Nagy L.G."/>
            <person name="Floudas D."/>
            <person name="Copeland A."/>
            <person name="Barry K.W."/>
            <person name="Cichocki N."/>
            <person name="Veneault-Fourrey C."/>
            <person name="LaButti K."/>
            <person name="Lindquist E.A."/>
            <person name="Lipzen A."/>
            <person name="Lundell T."/>
            <person name="Morin E."/>
            <person name="Murat C."/>
            <person name="Riley R."/>
            <person name="Ohm R."/>
            <person name="Sun H."/>
            <person name="Tunlid A."/>
            <person name="Henrissat B."/>
            <person name="Grigoriev I.V."/>
            <person name="Hibbett D.S."/>
            <person name="Martin F."/>
        </authorList>
    </citation>
    <scope>NUCLEOTIDE SEQUENCE [LARGE SCALE GENOMIC DNA]</scope>
    <source>
        <strain evidence="3">F 1598</strain>
    </source>
</reference>
<keyword evidence="3" id="KW-1185">Reference proteome</keyword>
<gene>
    <name evidence="2" type="ORF">PILCRDRAFT_533441</name>
    <name evidence="1" type="ORF">PILCRDRAFT_706336</name>
</gene>
<dbReference type="EMBL" id="KN833062">
    <property type="protein sequence ID" value="KIM74311.1"/>
    <property type="molecule type" value="Genomic_DNA"/>
</dbReference>
<accession>A0A0C3F2Z4</accession>
<dbReference type="HOGENOM" id="CLU_2638939_0_0_1"/>
<dbReference type="EMBL" id="KN833004">
    <property type="protein sequence ID" value="KIM80469.1"/>
    <property type="molecule type" value="Genomic_DNA"/>
</dbReference>
<dbReference type="Proteomes" id="UP000054166">
    <property type="component" value="Unassembled WGS sequence"/>
</dbReference>
<protein>
    <submittedName>
        <fullName evidence="1">Uncharacterized protein</fullName>
    </submittedName>
</protein>
<evidence type="ECO:0000313" key="3">
    <source>
        <dbReference type="Proteomes" id="UP000054166"/>
    </source>
</evidence>
<evidence type="ECO:0000313" key="2">
    <source>
        <dbReference type="EMBL" id="KIM80469.1"/>
    </source>
</evidence>
<dbReference type="OrthoDB" id="10003767at2759"/>
<proteinExistence type="predicted"/>
<reference evidence="1" key="3">
    <citation type="submission" date="2015-02" db="EMBL/GenBank/DDBJ databases">
        <title>Evolutionary Origins and Diversification of the Mycorrhizal Mutualists.</title>
        <authorList>
            <consortium name="DOE Joint Genome Institute"/>
            <consortium name="Mycorrhizal Genomics Consortium"/>
            <person name="Kohler A."/>
            <person name="Kuo A."/>
            <person name="Nagy L.G."/>
            <person name="Floudas D."/>
            <person name="Copeland A."/>
            <person name="Barry K.W."/>
            <person name="Cichocki N."/>
            <person name="Veneault-Fourrey C."/>
            <person name="LaButti K."/>
            <person name="Lindquist E.A."/>
            <person name="Lipzen A."/>
            <person name="Lundell T."/>
            <person name="Morin E."/>
            <person name="Murat C."/>
            <person name="Riley R."/>
            <person name="Ohm R."/>
            <person name="Sun H."/>
            <person name="Tunlid A."/>
            <person name="Henrissat B."/>
            <person name="Grigoriev I.V."/>
            <person name="Hibbett D.S."/>
            <person name="Martin F."/>
        </authorList>
    </citation>
    <scope>NUCLEOTIDE SEQUENCE</scope>
    <source>
        <strain evidence="1 3">F 1598</strain>
    </source>
</reference>
<evidence type="ECO:0000313" key="1">
    <source>
        <dbReference type="EMBL" id="KIM74311.1"/>
    </source>
</evidence>
<dbReference type="AlphaFoldDB" id="A0A0C3F2Z4"/>
<organism evidence="1 3">
    <name type="scientific">Piloderma croceum (strain F 1598)</name>
    <dbReference type="NCBI Taxonomy" id="765440"/>
    <lineage>
        <taxon>Eukaryota</taxon>
        <taxon>Fungi</taxon>
        <taxon>Dikarya</taxon>
        <taxon>Basidiomycota</taxon>
        <taxon>Agaricomycotina</taxon>
        <taxon>Agaricomycetes</taxon>
        <taxon>Agaricomycetidae</taxon>
        <taxon>Atheliales</taxon>
        <taxon>Atheliaceae</taxon>
        <taxon>Piloderma</taxon>
    </lineage>
</organism>